<comment type="caution">
    <text evidence="2">The sequence shown here is derived from an EMBL/GenBank/DDBJ whole genome shotgun (WGS) entry which is preliminary data.</text>
</comment>
<dbReference type="Proteomes" id="UP000319498">
    <property type="component" value="Unassembled WGS sequence"/>
</dbReference>
<sequence length="42" mass="5160">MVSLGTLYLFLKVLATMLSLWFSSRKLYRWIRKWRNKRKPTA</sequence>
<evidence type="ECO:0000256" key="1">
    <source>
        <dbReference type="SAM" id="Phobius"/>
    </source>
</evidence>
<organism evidence="2 3">
    <name type="scientific">Brevibacillus formosus</name>
    <dbReference type="NCBI Taxonomy" id="54913"/>
    <lineage>
        <taxon>Bacteria</taxon>
        <taxon>Bacillati</taxon>
        <taxon>Bacillota</taxon>
        <taxon>Bacilli</taxon>
        <taxon>Bacillales</taxon>
        <taxon>Paenibacillaceae</taxon>
        <taxon>Brevibacillus</taxon>
    </lineage>
</organism>
<evidence type="ECO:0000313" key="3">
    <source>
        <dbReference type="Proteomes" id="UP000319498"/>
    </source>
</evidence>
<feature type="transmembrane region" description="Helical" evidence="1">
    <location>
        <begin position="6"/>
        <end position="28"/>
    </location>
</feature>
<dbReference type="EMBL" id="BJOL01000051">
    <property type="protein sequence ID" value="GED61496.1"/>
    <property type="molecule type" value="Genomic_DNA"/>
</dbReference>
<evidence type="ECO:0000313" key="2">
    <source>
        <dbReference type="EMBL" id="GED61496.1"/>
    </source>
</evidence>
<protein>
    <submittedName>
        <fullName evidence="2">Uncharacterized protein</fullName>
    </submittedName>
</protein>
<reference evidence="2 3" key="1">
    <citation type="submission" date="2019-06" db="EMBL/GenBank/DDBJ databases">
        <title>Whole genome shotgun sequence of Brevibacillus formosus NBRC 15716.</title>
        <authorList>
            <person name="Hosoyama A."/>
            <person name="Uohara A."/>
            <person name="Ohji S."/>
            <person name="Ichikawa N."/>
        </authorList>
    </citation>
    <scope>NUCLEOTIDE SEQUENCE [LARGE SCALE GENOMIC DNA]</scope>
    <source>
        <strain evidence="2 3">NBRC 15716</strain>
    </source>
</reference>
<gene>
    <name evidence="2" type="ORF">BFO01nite_56280</name>
</gene>
<proteinExistence type="predicted"/>
<keyword evidence="1" id="KW-1133">Transmembrane helix</keyword>
<keyword evidence="1" id="KW-0812">Transmembrane</keyword>
<keyword evidence="1" id="KW-0472">Membrane</keyword>
<accession>A0ABQ0TDX6</accession>
<name>A0ABQ0TDX6_9BACL</name>
<keyword evidence="3" id="KW-1185">Reference proteome</keyword>